<dbReference type="AlphaFoldDB" id="A0A0E9XHJ7"/>
<proteinExistence type="predicted"/>
<sequence>MIKKLEKKAEKYLTVHFTKVSFITEKCTSVKLVDFFATHIRTNL</sequence>
<name>A0A0E9XHJ7_ANGAN</name>
<accession>A0A0E9XHJ7</accession>
<reference evidence="1" key="2">
    <citation type="journal article" date="2015" name="Fish Shellfish Immunol.">
        <title>Early steps in the European eel (Anguilla anguilla)-Vibrio vulnificus interaction in the gills: Role of the RtxA13 toxin.</title>
        <authorList>
            <person name="Callol A."/>
            <person name="Pajuelo D."/>
            <person name="Ebbesson L."/>
            <person name="Teles M."/>
            <person name="MacKenzie S."/>
            <person name="Amaro C."/>
        </authorList>
    </citation>
    <scope>NUCLEOTIDE SEQUENCE</scope>
</reference>
<reference evidence="1" key="1">
    <citation type="submission" date="2014-11" db="EMBL/GenBank/DDBJ databases">
        <authorList>
            <person name="Amaro Gonzalez C."/>
        </authorList>
    </citation>
    <scope>NUCLEOTIDE SEQUENCE</scope>
</reference>
<protein>
    <submittedName>
        <fullName evidence="1">Uncharacterized protein</fullName>
    </submittedName>
</protein>
<evidence type="ECO:0000313" key="1">
    <source>
        <dbReference type="EMBL" id="JAI02145.1"/>
    </source>
</evidence>
<dbReference type="EMBL" id="GBXM01006433">
    <property type="protein sequence ID" value="JAI02145.1"/>
    <property type="molecule type" value="Transcribed_RNA"/>
</dbReference>
<organism evidence="1">
    <name type="scientific">Anguilla anguilla</name>
    <name type="common">European freshwater eel</name>
    <name type="synonym">Muraena anguilla</name>
    <dbReference type="NCBI Taxonomy" id="7936"/>
    <lineage>
        <taxon>Eukaryota</taxon>
        <taxon>Metazoa</taxon>
        <taxon>Chordata</taxon>
        <taxon>Craniata</taxon>
        <taxon>Vertebrata</taxon>
        <taxon>Euteleostomi</taxon>
        <taxon>Actinopterygii</taxon>
        <taxon>Neopterygii</taxon>
        <taxon>Teleostei</taxon>
        <taxon>Anguilliformes</taxon>
        <taxon>Anguillidae</taxon>
        <taxon>Anguilla</taxon>
    </lineage>
</organism>